<evidence type="ECO:0000313" key="4">
    <source>
        <dbReference type="Proteomes" id="UP001469553"/>
    </source>
</evidence>
<keyword evidence="2" id="KW-0472">Membrane</keyword>
<keyword evidence="2" id="KW-0812">Transmembrane</keyword>
<feature type="transmembrane region" description="Helical" evidence="2">
    <location>
        <begin position="29"/>
        <end position="53"/>
    </location>
</feature>
<keyword evidence="2" id="KW-1133">Transmembrane helix</keyword>
<dbReference type="EMBL" id="JAHRIP010013489">
    <property type="protein sequence ID" value="MEQ2285462.1"/>
    <property type="molecule type" value="Genomic_DNA"/>
</dbReference>
<accession>A0ABV0XVC1</accession>
<feature type="compositionally biased region" description="Polar residues" evidence="1">
    <location>
        <begin position="13"/>
        <end position="22"/>
    </location>
</feature>
<feature type="region of interest" description="Disordered" evidence="1">
    <location>
        <begin position="1"/>
        <end position="22"/>
    </location>
</feature>
<keyword evidence="4" id="KW-1185">Reference proteome</keyword>
<name>A0ABV0XVC1_9TELE</name>
<evidence type="ECO:0000256" key="2">
    <source>
        <dbReference type="SAM" id="Phobius"/>
    </source>
</evidence>
<organism evidence="3 4">
    <name type="scientific">Ameca splendens</name>
    <dbReference type="NCBI Taxonomy" id="208324"/>
    <lineage>
        <taxon>Eukaryota</taxon>
        <taxon>Metazoa</taxon>
        <taxon>Chordata</taxon>
        <taxon>Craniata</taxon>
        <taxon>Vertebrata</taxon>
        <taxon>Euteleostomi</taxon>
        <taxon>Actinopterygii</taxon>
        <taxon>Neopterygii</taxon>
        <taxon>Teleostei</taxon>
        <taxon>Neoteleostei</taxon>
        <taxon>Acanthomorphata</taxon>
        <taxon>Ovalentaria</taxon>
        <taxon>Atherinomorphae</taxon>
        <taxon>Cyprinodontiformes</taxon>
        <taxon>Goodeidae</taxon>
        <taxon>Ameca</taxon>
    </lineage>
</organism>
<evidence type="ECO:0000256" key="1">
    <source>
        <dbReference type="SAM" id="MobiDB-lite"/>
    </source>
</evidence>
<sequence>MQTSRQHDETPGVPTTTASSVKQQTSQSAFLLAVGGCATVSSFSVMGFLVLLYKWKTRTIANGSDKRTAHTEMTYENWAPGCRFEESTYQSLNPASMDQEPAYLILT</sequence>
<evidence type="ECO:0000313" key="3">
    <source>
        <dbReference type="EMBL" id="MEQ2285462.1"/>
    </source>
</evidence>
<reference evidence="3 4" key="1">
    <citation type="submission" date="2021-06" db="EMBL/GenBank/DDBJ databases">
        <authorList>
            <person name="Palmer J.M."/>
        </authorList>
    </citation>
    <scope>NUCLEOTIDE SEQUENCE [LARGE SCALE GENOMIC DNA]</scope>
    <source>
        <strain evidence="3 4">AS_MEX2019</strain>
        <tissue evidence="3">Muscle</tissue>
    </source>
</reference>
<feature type="compositionally biased region" description="Basic and acidic residues" evidence="1">
    <location>
        <begin position="1"/>
        <end position="10"/>
    </location>
</feature>
<dbReference type="Proteomes" id="UP001469553">
    <property type="component" value="Unassembled WGS sequence"/>
</dbReference>
<gene>
    <name evidence="3" type="ORF">AMECASPLE_032040</name>
</gene>
<proteinExistence type="predicted"/>
<comment type="caution">
    <text evidence="3">The sequence shown here is derived from an EMBL/GenBank/DDBJ whole genome shotgun (WGS) entry which is preliminary data.</text>
</comment>
<protein>
    <submittedName>
        <fullName evidence="3">Uncharacterized protein</fullName>
    </submittedName>
</protein>